<keyword evidence="2" id="KW-1185">Reference proteome</keyword>
<gene>
    <name evidence="1" type="ORF">LTS18_013056</name>
</gene>
<comment type="caution">
    <text evidence="1">The sequence shown here is derived from an EMBL/GenBank/DDBJ whole genome shotgun (WGS) entry which is preliminary data.</text>
</comment>
<dbReference type="EMBL" id="JAWDJW010006733">
    <property type="protein sequence ID" value="KAK3063746.1"/>
    <property type="molecule type" value="Genomic_DNA"/>
</dbReference>
<name>A0ACC3D973_9PEZI</name>
<accession>A0ACC3D973</accession>
<proteinExistence type="predicted"/>
<protein>
    <submittedName>
        <fullName evidence="1">Uncharacterized protein</fullName>
    </submittedName>
</protein>
<dbReference type="Proteomes" id="UP001186974">
    <property type="component" value="Unassembled WGS sequence"/>
</dbReference>
<sequence length="641" mass="68813">MKFLLSQGALLNASTLVSLVAGSPLEANKDLVERGTPQAPNGYAPAAVDCPSTRPSIRQGDTLSQNEVNWLPLRRNATIPAMQDLLRRIDIPDFSSDEYMNQVRNNVSALPNIGLAISGGGYRAMLNGAGALAAWDNRTTNATGQGQLGGLLQASTYLSALSGGGWLVGSLYMNNFTTVETTMNQQLPEPNNIWQTQNSILAGPPDGPSFFDYYSNVFGSIEGKDVNYDTSITDYWGRMLSFQLVNAVDGGPAYTFSSIANDAEFSVGNAPLPLIVADGRTPGETLIPTNTTIFEFSPWELGSFDQSLSGFVPLEFTGSNFSAGQLPQNESCVRGFDNAGFVMGTSSSLFNQFLLQLDRAPQAIPDFLVSAVGSLLTGLGEDNNDIADWTPNPFYGYNPSANRGANSRRLTLVDGGEDLQNVPYHPLIQNQRNVDVIFSIDSSADTTSSWPDGASIVATYQRSLDPIANGTSFPAVPDNKTFINLGLQDRPTFFGCDSSNYTEPVPLVVYIPNHPYSYMSNLSTFALSVNISERNAVINNGYNVVTMGNGTRDTEWPICMGCAILQRSMERTSTPIPEACNQCFARYCWDGTVNSTAPAPYEPTFVGQAINVADSAGNAAGLRGSGAVALTVLVGFWIVLL</sequence>
<reference evidence="1" key="1">
    <citation type="submission" date="2024-09" db="EMBL/GenBank/DDBJ databases">
        <title>Black Yeasts Isolated from many extreme environments.</title>
        <authorList>
            <person name="Coleine C."/>
            <person name="Stajich J.E."/>
            <person name="Selbmann L."/>
        </authorList>
    </citation>
    <scope>NUCLEOTIDE SEQUENCE</scope>
    <source>
        <strain evidence="1">CCFEE 5737</strain>
    </source>
</reference>
<evidence type="ECO:0000313" key="1">
    <source>
        <dbReference type="EMBL" id="KAK3063746.1"/>
    </source>
</evidence>
<organism evidence="1 2">
    <name type="scientific">Coniosporium uncinatum</name>
    <dbReference type="NCBI Taxonomy" id="93489"/>
    <lineage>
        <taxon>Eukaryota</taxon>
        <taxon>Fungi</taxon>
        <taxon>Dikarya</taxon>
        <taxon>Ascomycota</taxon>
        <taxon>Pezizomycotina</taxon>
        <taxon>Dothideomycetes</taxon>
        <taxon>Dothideomycetes incertae sedis</taxon>
        <taxon>Coniosporium</taxon>
    </lineage>
</organism>
<evidence type="ECO:0000313" key="2">
    <source>
        <dbReference type="Proteomes" id="UP001186974"/>
    </source>
</evidence>